<dbReference type="OrthoDB" id="9769871at2"/>
<feature type="signal peptide" evidence="6">
    <location>
        <begin position="1"/>
        <end position="19"/>
    </location>
</feature>
<dbReference type="Pfam" id="PF02608">
    <property type="entry name" value="Bmp"/>
    <property type="match status" value="1"/>
</dbReference>
<evidence type="ECO:0000313" key="9">
    <source>
        <dbReference type="Proteomes" id="UP000095544"/>
    </source>
</evidence>
<dbReference type="GO" id="GO:0005886">
    <property type="term" value="C:plasma membrane"/>
    <property type="evidence" value="ECO:0007669"/>
    <property type="project" value="UniProtKB-SubCell"/>
</dbReference>
<sequence length="351" mass="37637">MKKVVSFLLTLIMVFGLMGCSGSDKEQKKEDTNASGSKNTNLKVAVILGIGGLGDQSYNDQVYSGLERAKEELGVDFDYAEPKEVTDFETILRDMSNSGEYAVIIGIAFDQLDAFTMVVPDYPDQQYALIDATLLEENVASYASKEQEGAFLVGALAAYMKQDAASYNLEDNHKYGFIGAMESETIDRFAAGYQAGVKYVDSDADVAIQYVGGDNPFGDTTTAKEIAGSQYAKGYDIIFHAAGGSGLGVFAAAKESDFIAIGVNSNQNTVDPDHIVASMLKRVDNAAYDIVESTVNGNLKVGEETVLGLSDEGIGYTLEGSNIKVPDEIVEQLETIKSQIISGDIEVPSEL</sequence>
<evidence type="ECO:0000256" key="4">
    <source>
        <dbReference type="ARBA" id="ARBA00023136"/>
    </source>
</evidence>
<accession>A0A173YL77</accession>
<keyword evidence="4" id="KW-0472">Membrane</keyword>
<dbReference type="Gene3D" id="3.40.50.2300">
    <property type="match status" value="2"/>
</dbReference>
<dbReference type="PANTHER" id="PTHR34296:SF2">
    <property type="entry name" value="ABC TRANSPORTER GUANOSINE-BINDING PROTEIN NUPN"/>
    <property type="match status" value="1"/>
</dbReference>
<dbReference type="STRING" id="39482.ERS852491_00109"/>
<dbReference type="PANTHER" id="PTHR34296">
    <property type="entry name" value="TRANSCRIPTIONAL ACTIVATOR PROTEIN MED"/>
    <property type="match status" value="1"/>
</dbReference>
<dbReference type="PROSITE" id="PS51257">
    <property type="entry name" value="PROKAR_LIPOPROTEIN"/>
    <property type="match status" value="1"/>
</dbReference>
<keyword evidence="2" id="KW-1003">Cell membrane</keyword>
<dbReference type="RefSeq" id="WP_050641789.1">
    <property type="nucleotide sequence ID" value="NZ_CABKUE010000009.1"/>
</dbReference>
<dbReference type="Proteomes" id="UP000095544">
    <property type="component" value="Unassembled WGS sequence"/>
</dbReference>
<evidence type="ECO:0000313" key="8">
    <source>
        <dbReference type="EMBL" id="CUN63498.1"/>
    </source>
</evidence>
<feature type="domain" description="ABC transporter substrate-binding protein PnrA-like" evidence="7">
    <location>
        <begin position="46"/>
        <end position="349"/>
    </location>
</feature>
<feature type="chain" id="PRO_5038573487" evidence="6">
    <location>
        <begin position="20"/>
        <end position="351"/>
    </location>
</feature>
<keyword evidence="8" id="KW-0675">Receptor</keyword>
<dbReference type="AlphaFoldDB" id="A0A173YL77"/>
<evidence type="ECO:0000256" key="6">
    <source>
        <dbReference type="SAM" id="SignalP"/>
    </source>
</evidence>
<dbReference type="InterPro" id="IPR050957">
    <property type="entry name" value="BMP_lipoprotein"/>
</dbReference>
<keyword evidence="5" id="KW-0449">Lipoprotein</keyword>
<organism evidence="8 9">
    <name type="scientific">Faecalicatena contorta</name>
    <dbReference type="NCBI Taxonomy" id="39482"/>
    <lineage>
        <taxon>Bacteria</taxon>
        <taxon>Bacillati</taxon>
        <taxon>Bacillota</taxon>
        <taxon>Clostridia</taxon>
        <taxon>Lachnospirales</taxon>
        <taxon>Lachnospiraceae</taxon>
        <taxon>Faecalicatena</taxon>
    </lineage>
</organism>
<keyword evidence="3 6" id="KW-0732">Signal</keyword>
<reference evidence="8 9" key="1">
    <citation type="submission" date="2015-09" db="EMBL/GenBank/DDBJ databases">
        <authorList>
            <consortium name="Pathogen Informatics"/>
        </authorList>
    </citation>
    <scope>NUCLEOTIDE SEQUENCE [LARGE SCALE GENOMIC DNA]</scope>
    <source>
        <strain evidence="8 9">2789STDY5834876</strain>
    </source>
</reference>
<dbReference type="InterPro" id="IPR003760">
    <property type="entry name" value="PnrA-like"/>
</dbReference>
<evidence type="ECO:0000256" key="1">
    <source>
        <dbReference type="ARBA" id="ARBA00004236"/>
    </source>
</evidence>
<name>A0A173YL77_9FIRM</name>
<protein>
    <submittedName>
        <fullName evidence="8">Purine nucleoside receptor A</fullName>
    </submittedName>
</protein>
<evidence type="ECO:0000256" key="5">
    <source>
        <dbReference type="ARBA" id="ARBA00023288"/>
    </source>
</evidence>
<gene>
    <name evidence="8" type="primary">tmpC</name>
    <name evidence="8" type="ORF">ERS852491_00109</name>
</gene>
<evidence type="ECO:0000259" key="7">
    <source>
        <dbReference type="Pfam" id="PF02608"/>
    </source>
</evidence>
<proteinExistence type="predicted"/>
<dbReference type="EMBL" id="CYZU01000001">
    <property type="protein sequence ID" value="CUN63498.1"/>
    <property type="molecule type" value="Genomic_DNA"/>
</dbReference>
<comment type="subcellular location">
    <subcellularLocation>
        <location evidence="1">Cell membrane</location>
    </subcellularLocation>
</comment>
<evidence type="ECO:0000256" key="3">
    <source>
        <dbReference type="ARBA" id="ARBA00022729"/>
    </source>
</evidence>
<evidence type="ECO:0000256" key="2">
    <source>
        <dbReference type="ARBA" id="ARBA00022475"/>
    </source>
</evidence>